<gene>
    <name evidence="8" type="ORF">ACFO0N_05905</name>
</gene>
<dbReference type="InterPro" id="IPR048279">
    <property type="entry name" value="MdtK-like"/>
</dbReference>
<dbReference type="AlphaFoldDB" id="A0ABD5PAK6"/>
<dbReference type="PANTHER" id="PTHR43549:SF2">
    <property type="entry name" value="MULTIDRUG RESISTANCE PROTEIN NORM-RELATED"/>
    <property type="match status" value="1"/>
</dbReference>
<keyword evidence="2" id="KW-0813">Transport</keyword>
<feature type="transmembrane region" description="Helical" evidence="7">
    <location>
        <begin position="460"/>
        <end position="481"/>
    </location>
</feature>
<feature type="transmembrane region" description="Helical" evidence="7">
    <location>
        <begin position="50"/>
        <end position="79"/>
    </location>
</feature>
<sequence length="501" mass="52553">MSGGRDVELTEGKLLKPMLVLAVPIVLSQMMQVAYNLADTFWVGRVGREAVAALSFSWPLVFLMISVGGGFTVAGTVLVAQNKGAGNDERVDHVAGQTIAFVTVVGVAFSILGWFLAPTLLPLIGTTPGTVVHELSVEYTRTIFLGVFFMFGFFIFQALLRGWGDTKTPMYLMALGVVINVVLDPFLILGFEGNPLFSLVGLGGLQSSLLAATGFTGMGVQGAAVATVVSRGIGAAVGFFLLFSGRVGIELTLDDLLLKRETVERIVQIGAPSSVEMSMRALGVTAMTALVAYAAVSVSDVGAGAPAKDAVVAAFGIGSRLTSLVFLPAIGLSQATETVVGQNLGAEKPERSKRGVFYGVGMLALGLSVVSVVFYVFAEPIVSVFITGGDAAAVVAVGVEYLHIIAPTFVFMGAFNVVNGGFRGSGSTRTAMAFSILSLWLFRIPPAFLLVEFFGWGPEAVWYAIAFSNVATLVVAGAWFLRGTWTEGVVDVTRGVKPADD</sequence>
<evidence type="ECO:0000313" key="9">
    <source>
        <dbReference type="Proteomes" id="UP001595921"/>
    </source>
</evidence>
<keyword evidence="4 7" id="KW-0812">Transmembrane</keyword>
<dbReference type="InterPro" id="IPR002528">
    <property type="entry name" value="MATE_fam"/>
</dbReference>
<dbReference type="InterPro" id="IPR052031">
    <property type="entry name" value="Membrane_Transporter-Flippase"/>
</dbReference>
<dbReference type="CDD" id="cd13142">
    <property type="entry name" value="MATE_like_12"/>
    <property type="match status" value="1"/>
</dbReference>
<dbReference type="RefSeq" id="WP_267622219.1">
    <property type="nucleotide sequence ID" value="NZ_JAODIW010000006.1"/>
</dbReference>
<evidence type="ECO:0000313" key="8">
    <source>
        <dbReference type="EMBL" id="MFC4357484.1"/>
    </source>
</evidence>
<dbReference type="NCBIfam" id="TIGR00797">
    <property type="entry name" value="matE"/>
    <property type="match status" value="1"/>
</dbReference>
<dbReference type="GO" id="GO:0005886">
    <property type="term" value="C:plasma membrane"/>
    <property type="evidence" value="ECO:0007669"/>
    <property type="project" value="UniProtKB-SubCell"/>
</dbReference>
<feature type="transmembrane region" description="Helical" evidence="7">
    <location>
        <begin position="196"/>
        <end position="217"/>
    </location>
</feature>
<dbReference type="Proteomes" id="UP001595921">
    <property type="component" value="Unassembled WGS sequence"/>
</dbReference>
<dbReference type="Pfam" id="PF01554">
    <property type="entry name" value="MatE"/>
    <property type="match status" value="2"/>
</dbReference>
<feature type="transmembrane region" description="Helical" evidence="7">
    <location>
        <begin position="142"/>
        <end position="164"/>
    </location>
</feature>
<protein>
    <submittedName>
        <fullName evidence="8">MATE family efflux transporter</fullName>
    </submittedName>
</protein>
<evidence type="ECO:0000256" key="5">
    <source>
        <dbReference type="ARBA" id="ARBA00022989"/>
    </source>
</evidence>
<reference evidence="8 9" key="1">
    <citation type="journal article" date="2019" name="Int. J. Syst. Evol. Microbiol.">
        <title>The Global Catalogue of Microorganisms (GCM) 10K type strain sequencing project: providing services to taxonomists for standard genome sequencing and annotation.</title>
        <authorList>
            <consortium name="The Broad Institute Genomics Platform"/>
            <consortium name="The Broad Institute Genome Sequencing Center for Infectious Disease"/>
            <person name="Wu L."/>
            <person name="Ma J."/>
        </authorList>
    </citation>
    <scope>NUCLEOTIDE SEQUENCE [LARGE SCALE GENOMIC DNA]</scope>
    <source>
        <strain evidence="8 9">CGMCC 1.12553</strain>
    </source>
</reference>
<comment type="caution">
    <text evidence="8">The sequence shown here is derived from an EMBL/GenBank/DDBJ whole genome shotgun (WGS) entry which is preliminary data.</text>
</comment>
<keyword evidence="5 7" id="KW-1133">Transmembrane helix</keyword>
<evidence type="ECO:0000256" key="6">
    <source>
        <dbReference type="ARBA" id="ARBA00023136"/>
    </source>
</evidence>
<keyword evidence="3" id="KW-1003">Cell membrane</keyword>
<proteinExistence type="predicted"/>
<feature type="transmembrane region" description="Helical" evidence="7">
    <location>
        <begin position="170"/>
        <end position="189"/>
    </location>
</feature>
<keyword evidence="6 7" id="KW-0472">Membrane</keyword>
<evidence type="ECO:0000256" key="1">
    <source>
        <dbReference type="ARBA" id="ARBA00004651"/>
    </source>
</evidence>
<dbReference type="EMBL" id="JBHSDS010000003">
    <property type="protein sequence ID" value="MFC4357484.1"/>
    <property type="molecule type" value="Genomic_DNA"/>
</dbReference>
<feature type="transmembrane region" description="Helical" evidence="7">
    <location>
        <begin position="223"/>
        <end position="243"/>
    </location>
</feature>
<feature type="transmembrane region" description="Helical" evidence="7">
    <location>
        <begin position="430"/>
        <end position="454"/>
    </location>
</feature>
<dbReference type="PIRSF" id="PIRSF006603">
    <property type="entry name" value="DinF"/>
    <property type="match status" value="1"/>
</dbReference>
<evidence type="ECO:0000256" key="4">
    <source>
        <dbReference type="ARBA" id="ARBA00022692"/>
    </source>
</evidence>
<feature type="transmembrane region" description="Helical" evidence="7">
    <location>
        <begin position="99"/>
        <end position="121"/>
    </location>
</feature>
<evidence type="ECO:0000256" key="3">
    <source>
        <dbReference type="ARBA" id="ARBA00022475"/>
    </source>
</evidence>
<feature type="transmembrane region" description="Helical" evidence="7">
    <location>
        <begin position="356"/>
        <end position="378"/>
    </location>
</feature>
<accession>A0ABD5PAK6</accession>
<feature type="transmembrane region" description="Helical" evidence="7">
    <location>
        <begin position="18"/>
        <end position="38"/>
    </location>
</feature>
<feature type="transmembrane region" description="Helical" evidence="7">
    <location>
        <begin position="398"/>
        <end position="418"/>
    </location>
</feature>
<dbReference type="PANTHER" id="PTHR43549">
    <property type="entry name" value="MULTIDRUG RESISTANCE PROTEIN YPNP-RELATED"/>
    <property type="match status" value="1"/>
</dbReference>
<evidence type="ECO:0000256" key="2">
    <source>
        <dbReference type="ARBA" id="ARBA00022448"/>
    </source>
</evidence>
<name>A0ABD5PAK6_9EURY</name>
<keyword evidence="9" id="KW-1185">Reference proteome</keyword>
<comment type="subcellular location">
    <subcellularLocation>
        <location evidence="1">Cell membrane</location>
        <topology evidence="1">Multi-pass membrane protein</topology>
    </subcellularLocation>
</comment>
<organism evidence="8 9">
    <name type="scientific">Halobium salinum</name>
    <dbReference type="NCBI Taxonomy" id="1364940"/>
    <lineage>
        <taxon>Archaea</taxon>
        <taxon>Methanobacteriati</taxon>
        <taxon>Methanobacteriota</taxon>
        <taxon>Stenosarchaea group</taxon>
        <taxon>Halobacteria</taxon>
        <taxon>Halobacteriales</taxon>
        <taxon>Haloferacaceae</taxon>
        <taxon>Halobium</taxon>
    </lineage>
</organism>
<evidence type="ECO:0000256" key="7">
    <source>
        <dbReference type="SAM" id="Phobius"/>
    </source>
</evidence>